<protein>
    <submittedName>
        <fullName evidence="4">Expressed conserved protein</fullName>
    </submittedName>
</protein>
<keyword evidence="1" id="KW-1133">Transmembrane helix</keyword>
<dbReference type="Proteomes" id="UP000282613">
    <property type="component" value="Unassembled WGS sequence"/>
</dbReference>
<feature type="transmembrane region" description="Helical" evidence="1">
    <location>
        <begin position="44"/>
        <end position="68"/>
    </location>
</feature>
<sequence length="132" mass="14185">MDRRLVYVAFAPVATFLLFFAIGYDGWNCEGSILTGECQKEGAYKLTGVLLLAANFAILLAGIFLILLTACKFAWSATVACILAVISDALSITGMAFYANALNYWSPFIATAAMTLMFALSGILVLDLASKY</sequence>
<keyword evidence="3" id="KW-1185">Reference proteome</keyword>
<accession>A0A0R3VXG4</accession>
<feature type="transmembrane region" description="Helical" evidence="1">
    <location>
        <begin position="104"/>
        <end position="126"/>
    </location>
</feature>
<feature type="transmembrane region" description="Helical" evidence="1">
    <location>
        <begin position="75"/>
        <end position="98"/>
    </location>
</feature>
<name>A0A0R3VXG4_TAEAS</name>
<proteinExistence type="predicted"/>
<evidence type="ECO:0000313" key="3">
    <source>
        <dbReference type="Proteomes" id="UP000282613"/>
    </source>
</evidence>
<keyword evidence="1" id="KW-0472">Membrane</keyword>
<dbReference type="AlphaFoldDB" id="A0A0R3VXG4"/>
<evidence type="ECO:0000313" key="2">
    <source>
        <dbReference type="EMBL" id="VDK24372.1"/>
    </source>
</evidence>
<reference evidence="4" key="1">
    <citation type="submission" date="2017-02" db="UniProtKB">
        <authorList>
            <consortium name="WormBaseParasite"/>
        </authorList>
    </citation>
    <scope>IDENTIFICATION</scope>
</reference>
<gene>
    <name evidence="2" type="ORF">TASK_LOCUS2109</name>
</gene>
<feature type="transmembrane region" description="Helical" evidence="1">
    <location>
        <begin position="5"/>
        <end position="24"/>
    </location>
</feature>
<evidence type="ECO:0000313" key="4">
    <source>
        <dbReference type="WBParaSite" id="TASK_0000210801-mRNA-1"/>
    </source>
</evidence>
<keyword evidence="1" id="KW-0812">Transmembrane</keyword>
<dbReference type="EMBL" id="UYRS01001021">
    <property type="protein sequence ID" value="VDK24372.1"/>
    <property type="molecule type" value="Genomic_DNA"/>
</dbReference>
<evidence type="ECO:0000256" key="1">
    <source>
        <dbReference type="SAM" id="Phobius"/>
    </source>
</evidence>
<organism evidence="4">
    <name type="scientific">Taenia asiatica</name>
    <name type="common">Asian tapeworm</name>
    <dbReference type="NCBI Taxonomy" id="60517"/>
    <lineage>
        <taxon>Eukaryota</taxon>
        <taxon>Metazoa</taxon>
        <taxon>Spiralia</taxon>
        <taxon>Lophotrochozoa</taxon>
        <taxon>Platyhelminthes</taxon>
        <taxon>Cestoda</taxon>
        <taxon>Eucestoda</taxon>
        <taxon>Cyclophyllidea</taxon>
        <taxon>Taeniidae</taxon>
        <taxon>Taenia</taxon>
    </lineage>
</organism>
<dbReference type="WBParaSite" id="TASK_0000210801-mRNA-1">
    <property type="protein sequence ID" value="TASK_0000210801-mRNA-1"/>
    <property type="gene ID" value="TASK_0000210801"/>
</dbReference>
<reference evidence="2 3" key="2">
    <citation type="submission" date="2018-11" db="EMBL/GenBank/DDBJ databases">
        <authorList>
            <consortium name="Pathogen Informatics"/>
        </authorList>
    </citation>
    <scope>NUCLEOTIDE SEQUENCE [LARGE SCALE GENOMIC DNA]</scope>
</reference>